<accession>A0A1Y6FWB8</accession>
<evidence type="ECO:0000313" key="3">
    <source>
        <dbReference type="EMBL" id="SMQ80074.1"/>
    </source>
</evidence>
<name>A0A1Y6FWB8_9GAMM</name>
<evidence type="ECO:0000313" key="4">
    <source>
        <dbReference type="Proteomes" id="UP000194450"/>
    </source>
</evidence>
<evidence type="ECO:0000256" key="1">
    <source>
        <dbReference type="SAM" id="MobiDB-lite"/>
    </source>
</evidence>
<sequence length="357" mass="41136">MEITVTKRDWMRQRLWFTTVPLLAVLFSAQLSAQSAPPEEATEQSEEQSQEQSQAERYPTHPPTEADRIWVDGFRDGVQTVLDSTASWVDGFFGEPLDSDKYEGSTGRLIVAPQWDEHDGFSIDSSFRAKLKIPHAKEQFSAVIGRGDFDDFVAGDAQRRPSVMRRTQGDDEWLVGLGFDPYLDNQHDLSFGAGIRGGLKLDTYVRARYRFETMVADNAEIAVQSVGFWRDSDGFGVAQDIHHEVALHQRWVAKTYARATFAERTDGIRWNANSRIYYLYDTNRALASEVWIYGETHHEAPIQDYGIRGIHRQRFLREWLFMETWIGTHWPKETELQQRTTRWMVGIEFEMILGNTG</sequence>
<feature type="chain" id="PRO_5012057184" description="Inverse autotransporter beta-domain domain-containing protein" evidence="2">
    <location>
        <begin position="34"/>
        <end position="357"/>
    </location>
</feature>
<dbReference type="AlphaFoldDB" id="A0A1Y6FWB8"/>
<protein>
    <recommendedName>
        <fullName evidence="5">Inverse autotransporter beta-domain domain-containing protein</fullName>
    </recommendedName>
</protein>
<feature type="signal peptide" evidence="2">
    <location>
        <begin position="1"/>
        <end position="33"/>
    </location>
</feature>
<feature type="compositionally biased region" description="Acidic residues" evidence="1">
    <location>
        <begin position="40"/>
        <end position="49"/>
    </location>
</feature>
<dbReference type="EMBL" id="FXWH01000002">
    <property type="protein sequence ID" value="SMQ80074.1"/>
    <property type="molecule type" value="Genomic_DNA"/>
</dbReference>
<organism evidence="3 4">
    <name type="scientific">Pseudidiomarina planktonica</name>
    <dbReference type="NCBI Taxonomy" id="1323738"/>
    <lineage>
        <taxon>Bacteria</taxon>
        <taxon>Pseudomonadati</taxon>
        <taxon>Pseudomonadota</taxon>
        <taxon>Gammaproteobacteria</taxon>
        <taxon>Alteromonadales</taxon>
        <taxon>Idiomarinaceae</taxon>
        <taxon>Pseudidiomarina</taxon>
    </lineage>
</organism>
<evidence type="ECO:0000256" key="2">
    <source>
        <dbReference type="SAM" id="SignalP"/>
    </source>
</evidence>
<proteinExistence type="predicted"/>
<keyword evidence="2" id="KW-0732">Signal</keyword>
<evidence type="ECO:0008006" key="5">
    <source>
        <dbReference type="Google" id="ProtNLM"/>
    </source>
</evidence>
<gene>
    <name evidence="3" type="ORF">SAMN06297229_1988</name>
</gene>
<keyword evidence="4" id="KW-1185">Reference proteome</keyword>
<dbReference type="Proteomes" id="UP000194450">
    <property type="component" value="Unassembled WGS sequence"/>
</dbReference>
<reference evidence="4" key="1">
    <citation type="submission" date="2017-04" db="EMBL/GenBank/DDBJ databases">
        <authorList>
            <person name="Varghese N."/>
            <person name="Submissions S."/>
        </authorList>
    </citation>
    <scope>NUCLEOTIDE SEQUENCE [LARGE SCALE GENOMIC DNA]</scope>
</reference>
<feature type="region of interest" description="Disordered" evidence="1">
    <location>
        <begin position="34"/>
        <end position="68"/>
    </location>
</feature>